<gene>
    <name evidence="2" type="ORF">A7E78_01750</name>
</gene>
<dbReference type="KEGG" id="pef:A7E78_01750"/>
<dbReference type="CDD" id="cd21133">
    <property type="entry name" value="EVE"/>
    <property type="match status" value="1"/>
</dbReference>
<evidence type="ECO:0000313" key="2">
    <source>
        <dbReference type="EMBL" id="APG26695.1"/>
    </source>
</evidence>
<proteinExistence type="predicted"/>
<dbReference type="InterPro" id="IPR015947">
    <property type="entry name" value="PUA-like_sf"/>
</dbReference>
<evidence type="ECO:0000313" key="3">
    <source>
        <dbReference type="Proteomes" id="UP000182517"/>
    </source>
</evidence>
<accession>A0A1L3GLB1</accession>
<dbReference type="OrthoDB" id="9791347at2"/>
<keyword evidence="3" id="KW-1185">Reference proteome</keyword>
<evidence type="ECO:0000259" key="1">
    <source>
        <dbReference type="Pfam" id="PF01878"/>
    </source>
</evidence>
<dbReference type="EMBL" id="CP015519">
    <property type="protein sequence ID" value="APG26695.1"/>
    <property type="molecule type" value="Genomic_DNA"/>
</dbReference>
<feature type="domain" description="EVE" evidence="1">
    <location>
        <begin position="14"/>
        <end position="162"/>
    </location>
</feature>
<dbReference type="Proteomes" id="UP000182517">
    <property type="component" value="Chromosome"/>
</dbReference>
<dbReference type="Pfam" id="PF01878">
    <property type="entry name" value="EVE"/>
    <property type="match status" value="1"/>
</dbReference>
<dbReference type="InterPro" id="IPR052181">
    <property type="entry name" value="5hmC_binding"/>
</dbReference>
<dbReference type="PANTHER" id="PTHR14087:SF7">
    <property type="entry name" value="THYMOCYTE NUCLEAR PROTEIN 1"/>
    <property type="match status" value="1"/>
</dbReference>
<sequence>MELKQGIEKSEKRKFWLMKSEPNCFSLNDLKNRPDGTEPWDGVRNYQARNLLRDDIKCGDGVLFYHSNISKPAIVGLARVVREGYPDYTALDPESDHFDPRASATNPLWYMVDVQYLASLEVPITRQDLARHPVLAGMGVLKKGNRLSVQPVTQEQWQAVLQVAGLEDPFGL</sequence>
<dbReference type="SUPFAM" id="SSF88697">
    <property type="entry name" value="PUA domain-like"/>
    <property type="match status" value="1"/>
</dbReference>
<dbReference type="InterPro" id="IPR047197">
    <property type="entry name" value="THYN1-like_EVE"/>
</dbReference>
<protein>
    <submittedName>
        <fullName evidence="2">EVE domain-containing protein</fullName>
    </submittedName>
</protein>
<reference evidence="2 3" key="1">
    <citation type="journal article" date="2017" name="Genome Announc.">
        <title>Complete Genome Sequences of Two Acetylene-Fermenting Pelobacter acetylenicus Strains.</title>
        <authorList>
            <person name="Sutton J.M."/>
            <person name="Baesman S.M."/>
            <person name="Fierst J.L."/>
            <person name="Poret-Peterson A.T."/>
            <person name="Oremland R.S."/>
            <person name="Dunlap D.S."/>
            <person name="Akob D.M."/>
        </authorList>
    </citation>
    <scope>NUCLEOTIDE SEQUENCE [LARGE SCALE GENOMIC DNA]</scope>
    <source>
        <strain evidence="2 3">SFB93</strain>
    </source>
</reference>
<organism evidence="2 3">
    <name type="scientific">Syntrophotalea acetylenivorans</name>
    <dbReference type="NCBI Taxonomy" id="1842532"/>
    <lineage>
        <taxon>Bacteria</taxon>
        <taxon>Pseudomonadati</taxon>
        <taxon>Thermodesulfobacteriota</taxon>
        <taxon>Desulfuromonadia</taxon>
        <taxon>Desulfuromonadales</taxon>
        <taxon>Syntrophotaleaceae</taxon>
        <taxon>Syntrophotalea</taxon>
    </lineage>
</organism>
<dbReference type="Gene3D" id="3.10.590.10">
    <property type="entry name" value="ph1033 like domains"/>
    <property type="match status" value="1"/>
</dbReference>
<dbReference type="PANTHER" id="PTHR14087">
    <property type="entry name" value="THYMOCYTE NUCLEAR PROTEIN 1"/>
    <property type="match status" value="1"/>
</dbReference>
<dbReference type="InterPro" id="IPR002740">
    <property type="entry name" value="EVE_domain"/>
</dbReference>
<dbReference type="RefSeq" id="WP_072282655.1">
    <property type="nucleotide sequence ID" value="NZ_CP015519.1"/>
</dbReference>
<dbReference type="AlphaFoldDB" id="A0A1L3GLB1"/>
<dbReference type="STRING" id="1842532.A7E78_01750"/>
<name>A0A1L3GLB1_9BACT</name>